<gene>
    <name evidence="1" type="ORF">RJT34_25121</name>
</gene>
<comment type="caution">
    <text evidence="1">The sequence shown here is derived from an EMBL/GenBank/DDBJ whole genome shotgun (WGS) entry which is preliminary data.</text>
</comment>
<organism evidence="1 2">
    <name type="scientific">Clitoria ternatea</name>
    <name type="common">Butterfly pea</name>
    <dbReference type="NCBI Taxonomy" id="43366"/>
    <lineage>
        <taxon>Eukaryota</taxon>
        <taxon>Viridiplantae</taxon>
        <taxon>Streptophyta</taxon>
        <taxon>Embryophyta</taxon>
        <taxon>Tracheophyta</taxon>
        <taxon>Spermatophyta</taxon>
        <taxon>Magnoliopsida</taxon>
        <taxon>eudicotyledons</taxon>
        <taxon>Gunneridae</taxon>
        <taxon>Pentapetalae</taxon>
        <taxon>rosids</taxon>
        <taxon>fabids</taxon>
        <taxon>Fabales</taxon>
        <taxon>Fabaceae</taxon>
        <taxon>Papilionoideae</taxon>
        <taxon>50 kb inversion clade</taxon>
        <taxon>NPAAA clade</taxon>
        <taxon>indigoferoid/millettioid clade</taxon>
        <taxon>Phaseoleae</taxon>
        <taxon>Clitoria</taxon>
    </lineage>
</organism>
<proteinExistence type="predicted"/>
<dbReference type="EMBL" id="JAYKXN010000006">
    <property type="protein sequence ID" value="KAK7280059.1"/>
    <property type="molecule type" value="Genomic_DNA"/>
</dbReference>
<reference evidence="1 2" key="1">
    <citation type="submission" date="2024-01" db="EMBL/GenBank/DDBJ databases">
        <title>The genomes of 5 underutilized Papilionoideae crops provide insights into root nodulation and disease resistance.</title>
        <authorList>
            <person name="Yuan L."/>
        </authorList>
    </citation>
    <scope>NUCLEOTIDE SEQUENCE [LARGE SCALE GENOMIC DNA]</scope>
    <source>
        <strain evidence="1">LY-2023</strain>
        <tissue evidence="1">Leaf</tissue>
    </source>
</reference>
<sequence length="103" mass="11532">MKKRKNSSINCFEKGITVLSCLSGWGNRVKGETAPHIHNLRFIPSPASQQSRVSLSQAKKSVETLRNSISSPSLNQNCHFMANSRSSIPLVCMYRKEQIQIVD</sequence>
<keyword evidence="2" id="KW-1185">Reference proteome</keyword>
<evidence type="ECO:0000313" key="2">
    <source>
        <dbReference type="Proteomes" id="UP001359559"/>
    </source>
</evidence>
<dbReference type="AlphaFoldDB" id="A0AAN9IIM1"/>
<dbReference type="Proteomes" id="UP001359559">
    <property type="component" value="Unassembled WGS sequence"/>
</dbReference>
<evidence type="ECO:0000313" key="1">
    <source>
        <dbReference type="EMBL" id="KAK7280059.1"/>
    </source>
</evidence>
<accession>A0AAN9IIM1</accession>
<name>A0AAN9IIM1_CLITE</name>
<protein>
    <submittedName>
        <fullName evidence="1">Uncharacterized protein</fullName>
    </submittedName>
</protein>